<evidence type="ECO:0000256" key="1">
    <source>
        <dbReference type="ARBA" id="ARBA00022460"/>
    </source>
</evidence>
<gene>
    <name evidence="4" type="ORF">HERILL_LOCUS6497</name>
</gene>
<dbReference type="GO" id="GO:0008010">
    <property type="term" value="F:structural constituent of chitin-based larval cuticle"/>
    <property type="evidence" value="ECO:0007669"/>
    <property type="project" value="TreeGrafter"/>
</dbReference>
<dbReference type="InterPro" id="IPR000618">
    <property type="entry name" value="Insect_cuticle"/>
</dbReference>
<dbReference type="PROSITE" id="PS00233">
    <property type="entry name" value="CHIT_BIND_RR_1"/>
    <property type="match status" value="1"/>
</dbReference>
<evidence type="ECO:0000313" key="5">
    <source>
        <dbReference type="Proteomes" id="UP000594454"/>
    </source>
</evidence>
<dbReference type="OrthoDB" id="8188035at2759"/>
<proteinExistence type="predicted"/>
<protein>
    <recommendedName>
        <fullName evidence="6">Cuticle protein 6</fullName>
    </recommendedName>
</protein>
<keyword evidence="5" id="KW-1185">Reference proteome</keyword>
<dbReference type="InterPro" id="IPR031311">
    <property type="entry name" value="CHIT_BIND_RR_consensus"/>
</dbReference>
<keyword evidence="1 2" id="KW-0193">Cuticle</keyword>
<dbReference type="InParanoid" id="A0A7R8UMR0"/>
<accession>A0A7R8UMR0</accession>
<dbReference type="PANTHER" id="PTHR10380">
    <property type="entry name" value="CUTICLE PROTEIN"/>
    <property type="match status" value="1"/>
</dbReference>
<dbReference type="PROSITE" id="PS51155">
    <property type="entry name" value="CHIT_BIND_RR_2"/>
    <property type="match status" value="1"/>
</dbReference>
<dbReference type="EMBL" id="LR899010">
    <property type="protein sequence ID" value="CAD7083545.1"/>
    <property type="molecule type" value="Genomic_DNA"/>
</dbReference>
<feature type="chain" id="PRO_5030925729" description="Cuticle protein 6" evidence="3">
    <location>
        <begin position="17"/>
        <end position="261"/>
    </location>
</feature>
<dbReference type="InterPro" id="IPR050468">
    <property type="entry name" value="Cuticle_Struct_Prot"/>
</dbReference>
<organism evidence="4 5">
    <name type="scientific">Hermetia illucens</name>
    <name type="common">Black soldier fly</name>
    <dbReference type="NCBI Taxonomy" id="343691"/>
    <lineage>
        <taxon>Eukaryota</taxon>
        <taxon>Metazoa</taxon>
        <taxon>Ecdysozoa</taxon>
        <taxon>Arthropoda</taxon>
        <taxon>Hexapoda</taxon>
        <taxon>Insecta</taxon>
        <taxon>Pterygota</taxon>
        <taxon>Neoptera</taxon>
        <taxon>Endopterygota</taxon>
        <taxon>Diptera</taxon>
        <taxon>Brachycera</taxon>
        <taxon>Stratiomyomorpha</taxon>
        <taxon>Stratiomyidae</taxon>
        <taxon>Hermetiinae</taxon>
        <taxon>Hermetia</taxon>
    </lineage>
</organism>
<feature type="signal peptide" evidence="3">
    <location>
        <begin position="1"/>
        <end position="16"/>
    </location>
</feature>
<reference evidence="4 5" key="1">
    <citation type="submission" date="2020-11" db="EMBL/GenBank/DDBJ databases">
        <authorList>
            <person name="Wallbank WR R."/>
            <person name="Pardo Diaz C."/>
            <person name="Kozak K."/>
            <person name="Martin S."/>
            <person name="Jiggins C."/>
            <person name="Moest M."/>
            <person name="Warren A I."/>
            <person name="Generalovic N T."/>
            <person name="Byers J.R.P. K."/>
            <person name="Montejo-Kovacevich G."/>
            <person name="Yen C E."/>
        </authorList>
    </citation>
    <scope>NUCLEOTIDE SEQUENCE [LARGE SCALE GENOMIC DNA]</scope>
</reference>
<dbReference type="Proteomes" id="UP000594454">
    <property type="component" value="Chromosome 2"/>
</dbReference>
<evidence type="ECO:0000256" key="3">
    <source>
        <dbReference type="SAM" id="SignalP"/>
    </source>
</evidence>
<name>A0A7R8UMR0_HERIL</name>
<evidence type="ECO:0008006" key="6">
    <source>
        <dbReference type="Google" id="ProtNLM"/>
    </source>
</evidence>
<dbReference type="PANTHER" id="PTHR10380:SF196">
    <property type="entry name" value="CUTICULAR PROTEIN 72EA"/>
    <property type="match status" value="1"/>
</dbReference>
<dbReference type="GO" id="GO:0062129">
    <property type="term" value="C:chitin-based extracellular matrix"/>
    <property type="evidence" value="ECO:0007669"/>
    <property type="project" value="TreeGrafter"/>
</dbReference>
<evidence type="ECO:0000313" key="4">
    <source>
        <dbReference type="EMBL" id="CAD7083545.1"/>
    </source>
</evidence>
<evidence type="ECO:0000256" key="2">
    <source>
        <dbReference type="PROSITE-ProRule" id="PRU00497"/>
    </source>
</evidence>
<dbReference type="AlphaFoldDB" id="A0A7R8UMR0"/>
<sequence>MKVFITFATFVAAAFASPSQLAVLPVQSYLLPGLSAAAPAQAQYHAQDSFGQYRYGYSDGLSAKEEIKTLDGITRGSYSYVDANGELQSVDYSADALNGFRVAGTNLPKAPKDLPILKQNLPQQVEETPEVAQAKAAHFAAHQEAKTRSNDYRPAEHIYDMKDLPKQVEDTAEVAKAKADHLAALKHAELRNSAIEEVRAAPVYQANFGVYSYSPEIAALPSFKAAVAPAAPLLAASYIPQSYSYSPLALNPRFLTRSFVY</sequence>
<keyword evidence="3" id="KW-0732">Signal</keyword>
<dbReference type="Pfam" id="PF00379">
    <property type="entry name" value="Chitin_bind_4"/>
    <property type="match status" value="1"/>
</dbReference>